<comment type="caution">
    <text evidence="1">The sequence shown here is derived from an EMBL/GenBank/DDBJ whole genome shotgun (WGS) entry which is preliminary data.</text>
</comment>
<dbReference type="EMBL" id="CM037159">
    <property type="protein sequence ID" value="KAH7867025.1"/>
    <property type="molecule type" value="Genomic_DNA"/>
</dbReference>
<keyword evidence="2" id="KW-1185">Reference proteome</keyword>
<gene>
    <name evidence="1" type="ORF">Vadar_028005</name>
</gene>
<name>A0ACB7ZN95_9ERIC</name>
<sequence length="242" mass="26900">MIEHFIFQTQLAVATAATTATAETVATWAKLSATNPKDEPHCFSLYSGPPSDSPQAAPISLIYQRNDPYTTYCPKEEEEVEKETMPSEPPHEEDVPKPPSPTSFSPLTTDPQAQTSALKNNPVQYTPELVTKTLKRLWNHGPKSLQFFKALSHHPTYAHSTAAFDHVIDIAARLRNYKAVDFVVEAATDDEASANIVTPRTLKSSRPLTMKRIWVRGSPSRTMMVPSVLEEETRRSHIALSS</sequence>
<organism evidence="1 2">
    <name type="scientific">Vaccinium darrowii</name>
    <dbReference type="NCBI Taxonomy" id="229202"/>
    <lineage>
        <taxon>Eukaryota</taxon>
        <taxon>Viridiplantae</taxon>
        <taxon>Streptophyta</taxon>
        <taxon>Embryophyta</taxon>
        <taxon>Tracheophyta</taxon>
        <taxon>Spermatophyta</taxon>
        <taxon>Magnoliopsida</taxon>
        <taxon>eudicotyledons</taxon>
        <taxon>Gunneridae</taxon>
        <taxon>Pentapetalae</taxon>
        <taxon>asterids</taxon>
        <taxon>Ericales</taxon>
        <taxon>Ericaceae</taxon>
        <taxon>Vaccinioideae</taxon>
        <taxon>Vaccinieae</taxon>
        <taxon>Vaccinium</taxon>
    </lineage>
</organism>
<evidence type="ECO:0000313" key="2">
    <source>
        <dbReference type="Proteomes" id="UP000828048"/>
    </source>
</evidence>
<evidence type="ECO:0000313" key="1">
    <source>
        <dbReference type="EMBL" id="KAH7867025.1"/>
    </source>
</evidence>
<reference evidence="1 2" key="1">
    <citation type="journal article" date="2021" name="Hortic Res">
        <title>High-quality reference genome and annotation aids understanding of berry development for evergreen blueberry (Vaccinium darrowii).</title>
        <authorList>
            <person name="Yu J."/>
            <person name="Hulse-Kemp A.M."/>
            <person name="Babiker E."/>
            <person name="Staton M."/>
        </authorList>
    </citation>
    <scope>NUCLEOTIDE SEQUENCE [LARGE SCALE GENOMIC DNA]</scope>
    <source>
        <strain evidence="2">cv. NJ 8807/NJ 8810</strain>
        <tissue evidence="1">Young leaf</tissue>
    </source>
</reference>
<proteinExistence type="predicted"/>
<dbReference type="Proteomes" id="UP000828048">
    <property type="component" value="Chromosome 9"/>
</dbReference>
<accession>A0ACB7ZN95</accession>
<protein>
    <submittedName>
        <fullName evidence="1">Uncharacterized protein</fullName>
    </submittedName>
</protein>